<evidence type="ECO:0000256" key="1">
    <source>
        <dbReference type="SAM" id="Phobius"/>
    </source>
</evidence>
<dbReference type="NCBIfam" id="TIGR00791">
    <property type="entry name" value="gntP"/>
    <property type="match status" value="1"/>
</dbReference>
<protein>
    <submittedName>
        <fullName evidence="2">Gluconate transporter</fullName>
    </submittedName>
</protein>
<proteinExistence type="predicted"/>
<evidence type="ECO:0000313" key="2">
    <source>
        <dbReference type="EMBL" id="PQA89588.1"/>
    </source>
</evidence>
<feature type="transmembrane region" description="Helical" evidence="1">
    <location>
        <begin position="178"/>
        <end position="202"/>
    </location>
</feature>
<dbReference type="OrthoDB" id="9787129at2"/>
<name>A0A2S7KAU8_9PROT</name>
<feature type="transmembrane region" description="Helical" evidence="1">
    <location>
        <begin position="7"/>
        <end position="23"/>
    </location>
</feature>
<sequence length="452" mass="45099">MAEWQPLIATGAGVVALLVLILWARMNAFIALILVAILSAIAGGMGPEEALDTVIAGMGGTLGFIAVVIGLGALFGAMLEASGGVTVLANSLLHKRGAGTGRWAMALIGLLASIPVFFDVALIILAPLVFASARRVGKPAMTFGLPLLAGLVVAHSFIPPTPGPIAVAKIIGADLAWMIVFGLVSGALAAAVAGPVFASILDRLKATPSGRDHFSGAEANDEAPVMGAGATAAVIIAPLILILAGTLARTMIPAEAAGAPGLIRNILVLAGHPFVALILACGGAYMFFRGGPVTAKARLSLALSKALEPTGAVILVTGAGGAFKQVLVETGAGGQLAEAALSFGMTPILAGYVLTLLIRIAQGSATVAMITGAGLVAPFAESAGLSGPELALVALACAAGSAALSHVNDSGFWLVGRIFGLTPNETLRTWTVTATLASVVGFAAISVMALFI</sequence>
<keyword evidence="1" id="KW-0472">Membrane</keyword>
<feature type="transmembrane region" description="Helical" evidence="1">
    <location>
        <begin position="140"/>
        <end position="158"/>
    </location>
</feature>
<feature type="transmembrane region" description="Helical" evidence="1">
    <location>
        <begin position="266"/>
        <end position="288"/>
    </location>
</feature>
<feature type="transmembrane region" description="Helical" evidence="1">
    <location>
        <begin position="348"/>
        <end position="377"/>
    </location>
</feature>
<dbReference type="GO" id="GO:0015128">
    <property type="term" value="F:gluconate transmembrane transporter activity"/>
    <property type="evidence" value="ECO:0007669"/>
    <property type="project" value="InterPro"/>
</dbReference>
<feature type="transmembrane region" description="Helical" evidence="1">
    <location>
        <begin position="29"/>
        <end position="47"/>
    </location>
</feature>
<dbReference type="Proteomes" id="UP000239504">
    <property type="component" value="Unassembled WGS sequence"/>
</dbReference>
<keyword evidence="1" id="KW-0812">Transmembrane</keyword>
<evidence type="ECO:0000313" key="3">
    <source>
        <dbReference type="Proteomes" id="UP000239504"/>
    </source>
</evidence>
<dbReference type="PANTHER" id="PTHR30354:SF25">
    <property type="entry name" value="INNER MEMBRANE PERMEASE YGBN"/>
    <property type="match status" value="1"/>
</dbReference>
<keyword evidence="1" id="KW-1133">Transmembrane helix</keyword>
<gene>
    <name evidence="2" type="ORF">CW354_01605</name>
</gene>
<organism evidence="2 3">
    <name type="scientific">Hyphococcus luteus</name>
    <dbReference type="NCBI Taxonomy" id="2058213"/>
    <lineage>
        <taxon>Bacteria</taxon>
        <taxon>Pseudomonadati</taxon>
        <taxon>Pseudomonadota</taxon>
        <taxon>Alphaproteobacteria</taxon>
        <taxon>Parvularculales</taxon>
        <taxon>Parvularculaceae</taxon>
        <taxon>Hyphococcus</taxon>
    </lineage>
</organism>
<dbReference type="Pfam" id="PF02447">
    <property type="entry name" value="GntP_permease"/>
    <property type="match status" value="1"/>
</dbReference>
<keyword evidence="3" id="KW-1185">Reference proteome</keyword>
<dbReference type="RefSeq" id="WP_104828290.1">
    <property type="nucleotide sequence ID" value="NZ_PJCH01000001.1"/>
</dbReference>
<feature type="transmembrane region" description="Helical" evidence="1">
    <location>
        <begin position="389"/>
        <end position="407"/>
    </location>
</feature>
<comment type="caution">
    <text evidence="2">The sequence shown here is derived from an EMBL/GenBank/DDBJ whole genome shotgun (WGS) entry which is preliminary data.</text>
</comment>
<dbReference type="PANTHER" id="PTHR30354">
    <property type="entry name" value="GNT FAMILY GLUCONATE TRANSPORTER"/>
    <property type="match status" value="1"/>
</dbReference>
<accession>A0A2S7KAU8</accession>
<feature type="transmembrane region" description="Helical" evidence="1">
    <location>
        <begin position="427"/>
        <end position="451"/>
    </location>
</feature>
<dbReference type="PIRSF" id="PIRSF002746">
    <property type="entry name" value="Gluconate_transporter"/>
    <property type="match status" value="1"/>
</dbReference>
<feature type="transmembrane region" description="Helical" evidence="1">
    <location>
        <begin position="54"/>
        <end position="79"/>
    </location>
</feature>
<feature type="transmembrane region" description="Helical" evidence="1">
    <location>
        <begin position="103"/>
        <end position="128"/>
    </location>
</feature>
<dbReference type="AlphaFoldDB" id="A0A2S7KAU8"/>
<dbReference type="GO" id="GO:0005886">
    <property type="term" value="C:plasma membrane"/>
    <property type="evidence" value="ECO:0007669"/>
    <property type="project" value="TreeGrafter"/>
</dbReference>
<dbReference type="InterPro" id="IPR003474">
    <property type="entry name" value="Glcn_transporter"/>
</dbReference>
<dbReference type="EMBL" id="PJCH01000001">
    <property type="protein sequence ID" value="PQA89588.1"/>
    <property type="molecule type" value="Genomic_DNA"/>
</dbReference>
<reference evidence="2 3" key="1">
    <citation type="submission" date="2017-12" db="EMBL/GenBank/DDBJ databases">
        <authorList>
            <person name="Hurst M.R.H."/>
        </authorList>
    </citation>
    <scope>NUCLEOTIDE SEQUENCE [LARGE SCALE GENOMIC DNA]</scope>
    <source>
        <strain evidence="2 3">SY-3-19</strain>
    </source>
</reference>
<feature type="transmembrane region" description="Helical" evidence="1">
    <location>
        <begin position="223"/>
        <end position="246"/>
    </location>
</feature>